<dbReference type="AlphaFoldDB" id="A0A7X1E676"/>
<dbReference type="InterPro" id="IPR010869">
    <property type="entry name" value="DUF1501"/>
</dbReference>
<evidence type="ECO:0000313" key="2">
    <source>
        <dbReference type="Proteomes" id="UP000525652"/>
    </source>
</evidence>
<dbReference type="Proteomes" id="UP000525652">
    <property type="component" value="Unassembled WGS sequence"/>
</dbReference>
<dbReference type="PANTHER" id="PTHR43737:SF1">
    <property type="entry name" value="DUF1501 DOMAIN-CONTAINING PROTEIN"/>
    <property type="match status" value="1"/>
</dbReference>
<dbReference type="SUPFAM" id="SSF53649">
    <property type="entry name" value="Alkaline phosphatase-like"/>
    <property type="match status" value="1"/>
</dbReference>
<evidence type="ECO:0000313" key="1">
    <source>
        <dbReference type="EMBL" id="MBC2604400.1"/>
    </source>
</evidence>
<dbReference type="InterPro" id="IPR006311">
    <property type="entry name" value="TAT_signal"/>
</dbReference>
<keyword evidence="2" id="KW-1185">Reference proteome</keyword>
<dbReference type="PANTHER" id="PTHR43737">
    <property type="entry name" value="BLL7424 PROTEIN"/>
    <property type="match status" value="1"/>
</dbReference>
<accession>A0A7X1E676</accession>
<dbReference type="PROSITE" id="PS51318">
    <property type="entry name" value="TAT"/>
    <property type="match status" value="1"/>
</dbReference>
<dbReference type="EMBL" id="JACHVA010000143">
    <property type="protein sequence ID" value="MBC2604400.1"/>
    <property type="molecule type" value="Genomic_DNA"/>
</dbReference>
<dbReference type="Pfam" id="PF07394">
    <property type="entry name" value="DUF1501"/>
    <property type="match status" value="1"/>
</dbReference>
<reference evidence="1 2" key="1">
    <citation type="submission" date="2020-07" db="EMBL/GenBank/DDBJ databases">
        <authorList>
            <person name="Feng X."/>
        </authorList>
    </citation>
    <scope>NUCLEOTIDE SEQUENCE [LARGE SCALE GENOMIC DNA]</scope>
    <source>
        <strain evidence="1 2">JCM14086</strain>
    </source>
</reference>
<dbReference type="InterPro" id="IPR017850">
    <property type="entry name" value="Alkaline_phosphatase_core_sf"/>
</dbReference>
<comment type="caution">
    <text evidence="1">The sequence shown here is derived from an EMBL/GenBank/DDBJ whole genome shotgun (WGS) entry which is preliminary data.</text>
</comment>
<dbReference type="RefSeq" id="WP_185695010.1">
    <property type="nucleotide sequence ID" value="NZ_JACHVA010000143.1"/>
</dbReference>
<name>A0A7X1E676_9BACT</name>
<organism evidence="1 2">
    <name type="scientific">Puniceicoccus vermicola</name>
    <dbReference type="NCBI Taxonomy" id="388746"/>
    <lineage>
        <taxon>Bacteria</taxon>
        <taxon>Pseudomonadati</taxon>
        <taxon>Verrucomicrobiota</taxon>
        <taxon>Opitutia</taxon>
        <taxon>Puniceicoccales</taxon>
        <taxon>Puniceicoccaceae</taxon>
        <taxon>Puniceicoccus</taxon>
    </lineage>
</organism>
<sequence length="468" mass="50246">MSKRISRRKFIGQACCSAVGSTALFSTLLNLRMANTAAAQSVPTGGDYKALVCLFFAGGCDSFNMLLPYGDTEYSEYAAIRGDLALSKSAGEILPLTLNQPIGKDLGIHSGMPEIQALCNAGNAAWLANVGTLVQPTTKEQYQAESVILPLGLYSHADQIRQWQTSVPQDTSSIGWGGRTADLLHSLNNNENISMNISIAGNNTWQSGNEVFEYVVSPNGSTGRSRYDLTWGVNPAMSAAIDSQLTHDYQNLFVDTFAKKGKGAMDAHAEFSAAIDQATPLQTVFPEENYLASQLRMVARSISAHSALNMNRQTFFVQVGGWDHHDEVLGTMATMLPQVSEAVDAFYNALTELNEQNNVTLFTASDFGRTLTSNGAGSDHAWGGNHLIVGGAVNGGQVYGTYPDLFEGNLQDTGRGRLIPTTSVDAYFGELALWFGVSPQDLPTVLPNVTNFYTPSAASGPLGFMNMS</sequence>
<protein>
    <submittedName>
        <fullName evidence="1">DUF1501 domain-containing protein</fullName>
    </submittedName>
</protein>
<gene>
    <name evidence="1" type="ORF">H5P30_21680</name>
</gene>
<proteinExistence type="predicted"/>